<proteinExistence type="predicted"/>
<sequence>MERSRERSKRAKISLACDPCRERKVRCDGAKPICATCHRRKLPSQQCVYQQTTTIPSESEAALRRRIQQLEAICQDHGIDPVSLSRSAPQRSTTSEESTFMVNSDRSEIHYAVSLESAGSQTALVPTPLSTAGDSNGVTAMGTIESDDGFNSLSNSSQSFYGGSSAAFFLHDACRTMGLLSNKRHTVRTSAINEQASPGRHSWAKIGNFQLPTRTLADHLVQCYMQRVYYLYPYFHLPAFEHCYKNLWLAEDRRIRMPADFVGLGIGETKNGNPDSIIFHAALNAIFALGCPFSDMPDSDKIAASEVFFNRAKTHMGTDLLEMNDLGVVQVLLLVAQALQGTSFPNRCWNASGIACRIAVAIGLHVDAGYAPDETLDKTIRRRTWYGCITMETLVSMTFGRTNMLMHLSAPHIVEAMGRDQIACETSQERKLAFLAVSARLSTIVQLILTDIYALSTAPTARGATASSKTAKAMDTILSIESKLDDFVSSLSPHLSWTLPEPLSPMPPEEKCILNTQRNVLHASSYYMWLRRQMRSEEWASGHPLPTVATLAPWTQ</sequence>
<evidence type="ECO:0000313" key="2">
    <source>
        <dbReference type="Proteomes" id="UP001143910"/>
    </source>
</evidence>
<evidence type="ECO:0000313" key="1">
    <source>
        <dbReference type="EMBL" id="KAJ2983331.1"/>
    </source>
</evidence>
<reference evidence="1" key="1">
    <citation type="submission" date="2022-08" db="EMBL/GenBank/DDBJ databases">
        <title>Genome Sequence of Lecanicillium fungicola.</title>
        <authorList>
            <person name="Buettner E."/>
        </authorList>
    </citation>
    <scope>NUCLEOTIDE SEQUENCE</scope>
    <source>
        <strain evidence="1">Babe33</strain>
    </source>
</reference>
<dbReference type="EMBL" id="JANJQO010000034">
    <property type="protein sequence ID" value="KAJ2983331.1"/>
    <property type="molecule type" value="Genomic_DNA"/>
</dbReference>
<comment type="caution">
    <text evidence="1">The sequence shown here is derived from an EMBL/GenBank/DDBJ whole genome shotgun (WGS) entry which is preliminary data.</text>
</comment>
<accession>A0ACC1NXN1</accession>
<dbReference type="Proteomes" id="UP001143910">
    <property type="component" value="Unassembled WGS sequence"/>
</dbReference>
<name>A0ACC1NXN1_9HYPO</name>
<keyword evidence="2" id="KW-1185">Reference proteome</keyword>
<protein>
    <submittedName>
        <fullName evidence="1">Uncharacterized protein</fullName>
    </submittedName>
</protein>
<organism evidence="1 2">
    <name type="scientific">Zarea fungicola</name>
    <dbReference type="NCBI Taxonomy" id="93591"/>
    <lineage>
        <taxon>Eukaryota</taxon>
        <taxon>Fungi</taxon>
        <taxon>Dikarya</taxon>
        <taxon>Ascomycota</taxon>
        <taxon>Pezizomycotina</taxon>
        <taxon>Sordariomycetes</taxon>
        <taxon>Hypocreomycetidae</taxon>
        <taxon>Hypocreales</taxon>
        <taxon>Cordycipitaceae</taxon>
        <taxon>Zarea</taxon>
    </lineage>
</organism>
<gene>
    <name evidence="1" type="ORF">NQ176_g764</name>
</gene>